<evidence type="ECO:0000256" key="4">
    <source>
        <dbReference type="ARBA" id="ARBA00022679"/>
    </source>
</evidence>
<dbReference type="Gene3D" id="1.10.1020.10">
    <property type="entry name" value="Adenine-specific Methyltransferase, Domain 2"/>
    <property type="match status" value="1"/>
</dbReference>
<sequence>MFKNRHCYNKLYRYNLKEEFNVPFRSY</sequence>
<reference evidence="7 8" key="2">
    <citation type="submission" date="2019-05" db="EMBL/GenBank/DDBJ databases">
        <title>Genome evolution of the obligate endosymbiont Buchnera aphidicola.</title>
        <authorList>
            <person name="Moran N.A."/>
        </authorList>
    </citation>
    <scope>NUCLEOTIDE SEQUENCE [LARGE SCALE GENOMIC DNA]</scope>
    <source>
        <strain evidence="7 8">Mga</strain>
    </source>
</reference>
<proteinExistence type="inferred from homology"/>
<comment type="similarity">
    <text evidence="1">Belongs to the N(4)/N(6)-methyltransferase family.</text>
</comment>
<evidence type="ECO:0000256" key="2">
    <source>
        <dbReference type="ARBA" id="ARBA00011900"/>
    </source>
</evidence>
<evidence type="ECO:0000256" key="1">
    <source>
        <dbReference type="ARBA" id="ARBA00006594"/>
    </source>
</evidence>
<gene>
    <name evidence="7" type="ORF">D9V72_02730</name>
</gene>
<dbReference type="EMBL" id="CP034867">
    <property type="protein sequence ID" value="QCI23044.1"/>
    <property type="molecule type" value="Genomic_DNA"/>
</dbReference>
<dbReference type="EC" id="2.1.1.72" evidence="2"/>
<evidence type="ECO:0000256" key="5">
    <source>
        <dbReference type="ARBA" id="ARBA00022691"/>
    </source>
</evidence>
<organism evidence="7 8">
    <name type="scientific">Buchnera aphidicola</name>
    <name type="common">Macrosiphum gaurae</name>
    <dbReference type="NCBI Taxonomy" id="2315801"/>
    <lineage>
        <taxon>Bacteria</taxon>
        <taxon>Pseudomonadati</taxon>
        <taxon>Pseudomonadota</taxon>
        <taxon>Gammaproteobacteria</taxon>
        <taxon>Enterobacterales</taxon>
        <taxon>Erwiniaceae</taxon>
        <taxon>Buchnera</taxon>
    </lineage>
</organism>
<evidence type="ECO:0000256" key="6">
    <source>
        <dbReference type="ARBA" id="ARBA00047942"/>
    </source>
</evidence>
<dbReference type="Proteomes" id="UP000298716">
    <property type="component" value="Chromosome"/>
</dbReference>
<dbReference type="AlphaFoldDB" id="A0A4D6YAC1"/>
<dbReference type="GO" id="GO:0009307">
    <property type="term" value="P:DNA restriction-modification system"/>
    <property type="evidence" value="ECO:0007669"/>
    <property type="project" value="InterPro"/>
</dbReference>
<keyword evidence="4" id="KW-0808">Transferase</keyword>
<accession>A0A4D6YAC1</accession>
<dbReference type="InterPro" id="IPR023095">
    <property type="entry name" value="Ade_MeTrfase_dom_2"/>
</dbReference>
<keyword evidence="5" id="KW-0949">S-adenosyl-L-methionine</keyword>
<dbReference type="GO" id="GO:0032259">
    <property type="term" value="P:methylation"/>
    <property type="evidence" value="ECO:0007669"/>
    <property type="project" value="UniProtKB-KW"/>
</dbReference>
<reference evidence="7 8" key="1">
    <citation type="submission" date="2018-12" db="EMBL/GenBank/DDBJ databases">
        <authorList>
            <person name="Chong R.A."/>
        </authorList>
    </citation>
    <scope>NUCLEOTIDE SEQUENCE [LARGE SCALE GENOMIC DNA]</scope>
    <source>
        <strain evidence="7 8">Mga</strain>
    </source>
</reference>
<evidence type="ECO:0000313" key="8">
    <source>
        <dbReference type="Proteomes" id="UP000298716"/>
    </source>
</evidence>
<protein>
    <recommendedName>
        <fullName evidence="2">site-specific DNA-methyltransferase (adenine-specific)</fullName>
        <ecNumber evidence="2">2.1.1.72</ecNumber>
    </recommendedName>
</protein>
<keyword evidence="3" id="KW-0489">Methyltransferase</keyword>
<evidence type="ECO:0000313" key="7">
    <source>
        <dbReference type="EMBL" id="QCI23044.1"/>
    </source>
</evidence>
<dbReference type="InterPro" id="IPR012327">
    <property type="entry name" value="MeTrfase_D12"/>
</dbReference>
<name>A0A4D6YAC1_9GAMM</name>
<dbReference type="Pfam" id="PF02086">
    <property type="entry name" value="MethyltransfD12"/>
    <property type="match status" value="1"/>
</dbReference>
<comment type="catalytic activity">
    <reaction evidence="6">
        <text>a 2'-deoxyadenosine in DNA + S-adenosyl-L-methionine = an N(6)-methyl-2'-deoxyadenosine in DNA + S-adenosyl-L-homocysteine + H(+)</text>
        <dbReference type="Rhea" id="RHEA:15197"/>
        <dbReference type="Rhea" id="RHEA-COMP:12418"/>
        <dbReference type="Rhea" id="RHEA-COMP:12419"/>
        <dbReference type="ChEBI" id="CHEBI:15378"/>
        <dbReference type="ChEBI" id="CHEBI:57856"/>
        <dbReference type="ChEBI" id="CHEBI:59789"/>
        <dbReference type="ChEBI" id="CHEBI:90615"/>
        <dbReference type="ChEBI" id="CHEBI:90616"/>
        <dbReference type="EC" id="2.1.1.72"/>
    </reaction>
</comment>
<dbReference type="RefSeq" id="WP_158355442.1">
    <property type="nucleotide sequence ID" value="NZ_CP034867.1"/>
</dbReference>
<dbReference type="GO" id="GO:0009007">
    <property type="term" value="F:site-specific DNA-methyltransferase (adenine-specific) activity"/>
    <property type="evidence" value="ECO:0007669"/>
    <property type="project" value="InterPro"/>
</dbReference>
<evidence type="ECO:0000256" key="3">
    <source>
        <dbReference type="ARBA" id="ARBA00022603"/>
    </source>
</evidence>